<dbReference type="Pfam" id="PF06179">
    <property type="entry name" value="Med22"/>
    <property type="match status" value="1"/>
</dbReference>
<dbReference type="GO" id="GO:0006357">
    <property type="term" value="P:regulation of transcription by RNA polymerase II"/>
    <property type="evidence" value="ECO:0007669"/>
    <property type="project" value="InterPro"/>
</dbReference>
<protein>
    <submittedName>
        <fullName evidence="7">Uncharacterized protein</fullName>
    </submittedName>
</protein>
<organism evidence="7 8">
    <name type="scientific">Lojkania enalia</name>
    <dbReference type="NCBI Taxonomy" id="147567"/>
    <lineage>
        <taxon>Eukaryota</taxon>
        <taxon>Fungi</taxon>
        <taxon>Dikarya</taxon>
        <taxon>Ascomycota</taxon>
        <taxon>Pezizomycotina</taxon>
        <taxon>Dothideomycetes</taxon>
        <taxon>Pleosporomycetidae</taxon>
        <taxon>Pleosporales</taxon>
        <taxon>Pleosporales incertae sedis</taxon>
        <taxon>Lojkania</taxon>
    </lineage>
</organism>
<proteinExistence type="inferred from homology"/>
<comment type="caution">
    <text evidence="7">The sequence shown here is derived from an EMBL/GenBank/DDBJ whole genome shotgun (WGS) entry which is preliminary data.</text>
</comment>
<keyword evidence="3" id="KW-0805">Transcription regulation</keyword>
<evidence type="ECO:0000313" key="7">
    <source>
        <dbReference type="EMBL" id="KAF2270307.1"/>
    </source>
</evidence>
<evidence type="ECO:0000313" key="8">
    <source>
        <dbReference type="Proteomes" id="UP000800093"/>
    </source>
</evidence>
<dbReference type="GO" id="GO:0003712">
    <property type="term" value="F:transcription coregulator activity"/>
    <property type="evidence" value="ECO:0007669"/>
    <property type="project" value="InterPro"/>
</dbReference>
<dbReference type="Proteomes" id="UP000800093">
    <property type="component" value="Unassembled WGS sequence"/>
</dbReference>
<reference evidence="8" key="1">
    <citation type="journal article" date="2020" name="Stud. Mycol.">
        <title>101 Dothideomycetes genomes: A test case for predicting lifestyles and emergence of pathogens.</title>
        <authorList>
            <person name="Haridas S."/>
            <person name="Albert R."/>
            <person name="Binder M."/>
            <person name="Bloem J."/>
            <person name="LaButti K."/>
            <person name="Salamov A."/>
            <person name="Andreopoulos B."/>
            <person name="Baker S."/>
            <person name="Barry K."/>
            <person name="Bills G."/>
            <person name="Bluhm B."/>
            <person name="Cannon C."/>
            <person name="Castanera R."/>
            <person name="Culley D."/>
            <person name="Daum C."/>
            <person name="Ezra D."/>
            <person name="Gonzalez J."/>
            <person name="Henrissat B."/>
            <person name="Kuo A."/>
            <person name="Liang C."/>
            <person name="Lipzen A."/>
            <person name="Lutzoni F."/>
            <person name="Magnuson J."/>
            <person name="Mondo S."/>
            <person name="Nolan M."/>
            <person name="Ohm R."/>
            <person name="Pangilinan J."/>
            <person name="Park H.-J."/>
            <person name="Ramirez L."/>
            <person name="Alfaro M."/>
            <person name="Sun H."/>
            <person name="Tritt A."/>
            <person name="Yoshinaga Y."/>
            <person name="Zwiers L.-H."/>
            <person name="Turgeon B."/>
            <person name="Goodwin S."/>
            <person name="Spatafora J."/>
            <person name="Crous P."/>
            <person name="Grigoriev I."/>
        </authorList>
    </citation>
    <scope>NUCLEOTIDE SEQUENCE [LARGE SCALE GENOMIC DNA]</scope>
    <source>
        <strain evidence="8">CBS 304.66</strain>
    </source>
</reference>
<dbReference type="AlphaFoldDB" id="A0A9P4TQT0"/>
<dbReference type="OrthoDB" id="203279at2759"/>
<evidence type="ECO:0000256" key="6">
    <source>
        <dbReference type="SAM" id="MobiDB-lite"/>
    </source>
</evidence>
<evidence type="ECO:0000256" key="1">
    <source>
        <dbReference type="ARBA" id="ARBA00004123"/>
    </source>
</evidence>
<feature type="compositionally biased region" description="Polar residues" evidence="6">
    <location>
        <begin position="116"/>
        <end position="130"/>
    </location>
</feature>
<sequence>MDPSKSSAVELTKRVDDICNALIGHFHTIVFATKENADADHSAIAQNELTIVEKTNAMIQSTQDLSSLIRELQELWLFGGLDTLADPSDEETNKAKAQAIAKMIETIAKSKPAPEQNVQNGESAQASGSEQAPAKPCKKKPTTPPVLPLELDTSPQSLDLDSNRNVGNSLATESSYTISAGQNTDETTTLRPSGSVNRDETETGDIKADKDEVMRD</sequence>
<name>A0A9P4TQT0_9PLEO</name>
<keyword evidence="4" id="KW-0804">Transcription</keyword>
<feature type="compositionally biased region" description="Polar residues" evidence="6">
    <location>
        <begin position="153"/>
        <end position="196"/>
    </location>
</feature>
<evidence type="ECO:0000256" key="4">
    <source>
        <dbReference type="ARBA" id="ARBA00023163"/>
    </source>
</evidence>
<feature type="compositionally biased region" description="Basic and acidic residues" evidence="6">
    <location>
        <begin position="197"/>
        <end position="216"/>
    </location>
</feature>
<dbReference type="GO" id="GO:0016592">
    <property type="term" value="C:mediator complex"/>
    <property type="evidence" value="ECO:0007669"/>
    <property type="project" value="InterPro"/>
</dbReference>
<keyword evidence="8" id="KW-1185">Reference proteome</keyword>
<evidence type="ECO:0000256" key="5">
    <source>
        <dbReference type="ARBA" id="ARBA00023242"/>
    </source>
</evidence>
<dbReference type="InterPro" id="IPR009332">
    <property type="entry name" value="Med22"/>
</dbReference>
<gene>
    <name evidence="7" type="ORF">CC78DRAFT_611957</name>
</gene>
<accession>A0A9P4TQT0</accession>
<feature type="region of interest" description="Disordered" evidence="6">
    <location>
        <begin position="110"/>
        <end position="216"/>
    </location>
</feature>
<dbReference type="EMBL" id="ML986580">
    <property type="protein sequence ID" value="KAF2270307.1"/>
    <property type="molecule type" value="Genomic_DNA"/>
</dbReference>
<keyword evidence="5" id="KW-0539">Nucleus</keyword>
<evidence type="ECO:0000256" key="3">
    <source>
        <dbReference type="ARBA" id="ARBA00023015"/>
    </source>
</evidence>
<comment type="similarity">
    <text evidence="2">Belongs to the Mediator complex subunit 22 family.</text>
</comment>
<comment type="subcellular location">
    <subcellularLocation>
        <location evidence="1">Nucleus</location>
    </subcellularLocation>
</comment>
<evidence type="ECO:0000256" key="2">
    <source>
        <dbReference type="ARBA" id="ARBA00005942"/>
    </source>
</evidence>